<feature type="domain" description="Nuclease associated modular" evidence="3">
    <location>
        <begin position="4"/>
        <end position="40"/>
    </location>
</feature>
<protein>
    <recommendedName>
        <fullName evidence="5">DUF559 domain-containing protein</fullName>
    </recommendedName>
</protein>
<evidence type="ECO:0008006" key="5">
    <source>
        <dbReference type="Google" id="ProtNLM"/>
    </source>
</evidence>
<name>A0A0F9B4H3_9ZZZZ</name>
<evidence type="ECO:0000259" key="3">
    <source>
        <dbReference type="Pfam" id="PF07460"/>
    </source>
</evidence>
<feature type="domain" description="DUF559" evidence="2">
    <location>
        <begin position="141"/>
        <end position="207"/>
    </location>
</feature>
<organism evidence="4">
    <name type="scientific">marine sediment metagenome</name>
    <dbReference type="NCBI Taxonomy" id="412755"/>
    <lineage>
        <taxon>unclassified sequences</taxon>
        <taxon>metagenomes</taxon>
        <taxon>ecological metagenomes</taxon>
    </lineage>
</organism>
<feature type="region of interest" description="Disordered" evidence="1">
    <location>
        <begin position="1"/>
        <end position="34"/>
    </location>
</feature>
<dbReference type="Gene3D" id="3.40.960.10">
    <property type="entry name" value="VSR Endonuclease"/>
    <property type="match status" value="1"/>
</dbReference>
<comment type="caution">
    <text evidence="4">The sequence shown here is derived from an EMBL/GenBank/DDBJ whole genome shotgun (WGS) entry which is preliminary data.</text>
</comment>
<sequence>MRPGSSHTEAAKAKIRASIKGRSPSFAGKHHTAATKERIAAAKRGKPNMVRRSRAELFDLTWLREQYDTKSITIIATNLEVSAQAVYQALKRFDIPIIKNEHQSRANRTSPKAAAQRREKLGLRHSYLQRQLAWFLYRAGFTDIRQEEPFYTFSVDFYSPSQHLAFEADGSFHQMPEHKVHDQRRDRFLMTRYGLPVIRFSTTEIRRLYRTVS</sequence>
<accession>A0A0F9B4H3</accession>
<dbReference type="GO" id="GO:0003677">
    <property type="term" value="F:DNA binding"/>
    <property type="evidence" value="ECO:0007669"/>
    <property type="project" value="InterPro"/>
</dbReference>
<dbReference type="AlphaFoldDB" id="A0A0F9B4H3"/>
<dbReference type="Pfam" id="PF04480">
    <property type="entry name" value="DUF559"/>
    <property type="match status" value="1"/>
</dbReference>
<reference evidence="4" key="1">
    <citation type="journal article" date="2015" name="Nature">
        <title>Complex archaea that bridge the gap between prokaryotes and eukaryotes.</title>
        <authorList>
            <person name="Spang A."/>
            <person name="Saw J.H."/>
            <person name="Jorgensen S.L."/>
            <person name="Zaremba-Niedzwiedzka K."/>
            <person name="Martijn J."/>
            <person name="Lind A.E."/>
            <person name="van Eijk R."/>
            <person name="Schleper C."/>
            <person name="Guy L."/>
            <person name="Ettema T.J."/>
        </authorList>
    </citation>
    <scope>NUCLEOTIDE SEQUENCE</scope>
</reference>
<gene>
    <name evidence="4" type="ORF">LCGC14_2492190</name>
</gene>
<evidence type="ECO:0000256" key="1">
    <source>
        <dbReference type="SAM" id="MobiDB-lite"/>
    </source>
</evidence>
<evidence type="ECO:0000259" key="2">
    <source>
        <dbReference type="Pfam" id="PF04480"/>
    </source>
</evidence>
<evidence type="ECO:0000313" key="4">
    <source>
        <dbReference type="EMBL" id="KKL16774.1"/>
    </source>
</evidence>
<dbReference type="EMBL" id="LAZR01039532">
    <property type="protein sequence ID" value="KKL16774.1"/>
    <property type="molecule type" value="Genomic_DNA"/>
</dbReference>
<dbReference type="Pfam" id="PF07460">
    <property type="entry name" value="NUMOD3"/>
    <property type="match status" value="1"/>
</dbReference>
<dbReference type="SUPFAM" id="SSF64496">
    <property type="entry name" value="DNA-binding domain of intron-encoded endonucleases"/>
    <property type="match status" value="1"/>
</dbReference>
<dbReference type="InterPro" id="IPR003611">
    <property type="entry name" value="NUMOD3"/>
</dbReference>
<proteinExistence type="predicted"/>
<dbReference type="InterPro" id="IPR007569">
    <property type="entry name" value="DUF559"/>
</dbReference>